<sequence length="238" mass="27359">MGNNRPNKGSDVQPDVKTHEEISASIPSSPWKQCNKEVSSLPTKVKSRQTQTNPFSEGQQSSFVAFDYKYSSRLMALAGTNYDSTNTSDEDVPLAMAPLATEIKTFRESATPPVARRREHLTPYHMRYLERKYKHCSKPQECEIHGVAKALHVGEEQIRTWFRNRRSEDFLTEESNDGYEFSERLHSLARAHNGSLTCRSAVGWARHAHCCHCVQSFECFWPSTNMQTIRMRHDEDFN</sequence>
<feature type="region of interest" description="Disordered" evidence="3">
    <location>
        <begin position="1"/>
        <end position="56"/>
    </location>
</feature>
<dbReference type="GO" id="GO:0000981">
    <property type="term" value="F:DNA-binding transcription factor activity, RNA polymerase II-specific"/>
    <property type="evidence" value="ECO:0000318"/>
    <property type="project" value="GO_Central"/>
</dbReference>
<dbReference type="Pfam" id="PF00046">
    <property type="entry name" value="Homeodomain"/>
    <property type="match status" value="1"/>
</dbReference>
<proteinExistence type="predicted"/>
<feature type="DNA-binding region" description="Homeobox" evidence="1">
    <location>
        <begin position="114"/>
        <end position="173"/>
    </location>
</feature>
<feature type="compositionally biased region" description="Polar residues" evidence="3">
    <location>
        <begin position="25"/>
        <end position="56"/>
    </location>
</feature>
<keyword evidence="1 2" id="KW-0371">Homeobox</keyword>
<comment type="subcellular location">
    <subcellularLocation>
        <location evidence="1 2">Nucleus</location>
    </subcellularLocation>
</comment>
<evidence type="ECO:0000256" key="2">
    <source>
        <dbReference type="RuleBase" id="RU000682"/>
    </source>
</evidence>
<accession>A7SPI7</accession>
<organism evidence="5 6">
    <name type="scientific">Nematostella vectensis</name>
    <name type="common">Starlet sea anemone</name>
    <dbReference type="NCBI Taxonomy" id="45351"/>
    <lineage>
        <taxon>Eukaryota</taxon>
        <taxon>Metazoa</taxon>
        <taxon>Cnidaria</taxon>
        <taxon>Anthozoa</taxon>
        <taxon>Hexacorallia</taxon>
        <taxon>Actiniaria</taxon>
        <taxon>Edwardsiidae</taxon>
        <taxon>Nematostella</taxon>
    </lineage>
</organism>
<dbReference type="GO" id="GO:0000978">
    <property type="term" value="F:RNA polymerase II cis-regulatory region sequence-specific DNA binding"/>
    <property type="evidence" value="ECO:0000318"/>
    <property type="project" value="GO_Central"/>
</dbReference>
<reference evidence="5 6" key="1">
    <citation type="journal article" date="2007" name="Science">
        <title>Sea anemone genome reveals ancestral eumetazoan gene repertoire and genomic organization.</title>
        <authorList>
            <person name="Putnam N.H."/>
            <person name="Srivastava M."/>
            <person name="Hellsten U."/>
            <person name="Dirks B."/>
            <person name="Chapman J."/>
            <person name="Salamov A."/>
            <person name="Terry A."/>
            <person name="Shapiro H."/>
            <person name="Lindquist E."/>
            <person name="Kapitonov V.V."/>
            <person name="Jurka J."/>
            <person name="Genikhovich G."/>
            <person name="Grigoriev I.V."/>
            <person name="Lucas S.M."/>
            <person name="Steele R.E."/>
            <person name="Finnerty J.R."/>
            <person name="Technau U."/>
            <person name="Martindale M.Q."/>
            <person name="Rokhsar D.S."/>
        </authorList>
    </citation>
    <scope>NUCLEOTIDE SEQUENCE [LARGE SCALE GENOMIC DNA]</scope>
    <source>
        <strain evidence="6">CH2 X CH6</strain>
    </source>
</reference>
<feature type="domain" description="Homeobox" evidence="4">
    <location>
        <begin position="112"/>
        <end position="172"/>
    </location>
</feature>
<dbReference type="Gene3D" id="1.10.10.60">
    <property type="entry name" value="Homeodomain-like"/>
    <property type="match status" value="1"/>
</dbReference>
<dbReference type="SMART" id="SM00389">
    <property type="entry name" value="HOX"/>
    <property type="match status" value="1"/>
</dbReference>
<dbReference type="InterPro" id="IPR001356">
    <property type="entry name" value="HD"/>
</dbReference>
<gene>
    <name evidence="5" type="ORF">NEMVEDRAFT_v1g215430</name>
</gene>
<dbReference type="GO" id="GO:0006357">
    <property type="term" value="P:regulation of transcription by RNA polymerase II"/>
    <property type="evidence" value="ECO:0000318"/>
    <property type="project" value="GO_Central"/>
</dbReference>
<dbReference type="KEGG" id="nve:5505706"/>
<keyword evidence="6" id="KW-1185">Reference proteome</keyword>
<dbReference type="SUPFAM" id="SSF46689">
    <property type="entry name" value="Homeodomain-like"/>
    <property type="match status" value="1"/>
</dbReference>
<dbReference type="CDD" id="cd00086">
    <property type="entry name" value="homeodomain"/>
    <property type="match status" value="1"/>
</dbReference>
<dbReference type="EMBL" id="DS469734">
    <property type="protein sequence ID" value="EDO34373.1"/>
    <property type="molecule type" value="Genomic_DNA"/>
</dbReference>
<protein>
    <recommendedName>
        <fullName evidence="4">Homeobox domain-containing protein</fullName>
    </recommendedName>
</protein>
<keyword evidence="1 2" id="KW-0238">DNA-binding</keyword>
<dbReference type="OrthoDB" id="10286202at2759"/>
<dbReference type="PROSITE" id="PS50071">
    <property type="entry name" value="HOMEOBOX_2"/>
    <property type="match status" value="1"/>
</dbReference>
<dbReference type="InterPro" id="IPR009057">
    <property type="entry name" value="Homeodomain-like_sf"/>
</dbReference>
<dbReference type="Proteomes" id="UP000001593">
    <property type="component" value="Unassembled WGS sequence"/>
</dbReference>
<dbReference type="HOGENOM" id="CLU_1167059_0_0_1"/>
<dbReference type="AlphaFoldDB" id="A7SPI7"/>
<evidence type="ECO:0000313" key="5">
    <source>
        <dbReference type="EMBL" id="EDO34373.1"/>
    </source>
</evidence>
<dbReference type="GO" id="GO:0005634">
    <property type="term" value="C:nucleus"/>
    <property type="evidence" value="ECO:0000318"/>
    <property type="project" value="GO_Central"/>
</dbReference>
<name>A7SPI7_NEMVE</name>
<evidence type="ECO:0000259" key="4">
    <source>
        <dbReference type="PROSITE" id="PS50071"/>
    </source>
</evidence>
<keyword evidence="1 2" id="KW-0539">Nucleus</keyword>
<dbReference type="InParanoid" id="A7SPI7"/>
<evidence type="ECO:0000313" key="6">
    <source>
        <dbReference type="Proteomes" id="UP000001593"/>
    </source>
</evidence>
<evidence type="ECO:0000256" key="3">
    <source>
        <dbReference type="SAM" id="MobiDB-lite"/>
    </source>
</evidence>
<evidence type="ECO:0000256" key="1">
    <source>
        <dbReference type="PROSITE-ProRule" id="PRU00108"/>
    </source>
</evidence>